<dbReference type="Proteomes" id="UP000095743">
    <property type="component" value="Chromosome"/>
</dbReference>
<dbReference type="AlphaFoldDB" id="A0A1D8GNM7"/>
<gene>
    <name evidence="1" type="ORF">Gferi_25025</name>
</gene>
<organism evidence="1 2">
    <name type="scientific">Geosporobacter ferrireducens</name>
    <dbReference type="NCBI Taxonomy" id="1424294"/>
    <lineage>
        <taxon>Bacteria</taxon>
        <taxon>Bacillati</taxon>
        <taxon>Bacillota</taxon>
        <taxon>Clostridia</taxon>
        <taxon>Peptostreptococcales</taxon>
        <taxon>Thermotaleaceae</taxon>
        <taxon>Geosporobacter</taxon>
    </lineage>
</organism>
<proteinExistence type="predicted"/>
<evidence type="ECO:0000313" key="2">
    <source>
        <dbReference type="Proteomes" id="UP000095743"/>
    </source>
</evidence>
<protein>
    <submittedName>
        <fullName evidence="1">Uncharacterized protein</fullName>
    </submittedName>
</protein>
<dbReference type="EMBL" id="CP017269">
    <property type="protein sequence ID" value="AOT72528.1"/>
    <property type="molecule type" value="Genomic_DNA"/>
</dbReference>
<reference evidence="1 2" key="1">
    <citation type="submission" date="2016-09" db="EMBL/GenBank/DDBJ databases">
        <title>Genomic analysis reveals versatility of anaerobic energy metabolism of Geosporobacter ferrireducens IRF9 of phylum Firmicutes.</title>
        <authorList>
            <person name="Kim S.-J."/>
        </authorList>
    </citation>
    <scope>NUCLEOTIDE SEQUENCE [LARGE SCALE GENOMIC DNA]</scope>
    <source>
        <strain evidence="1 2">IRF9</strain>
    </source>
</reference>
<dbReference type="KEGG" id="gfe:Gferi_25025"/>
<accession>A0A1D8GNM7</accession>
<name>A0A1D8GNM7_9FIRM</name>
<keyword evidence="2" id="KW-1185">Reference proteome</keyword>
<sequence length="88" mass="10292">MINYKKIIYATYSTDAEKKGLWNVYAAKIVDNALENKMQISQDIEYPGMPMAFWSSDSKSVLMYEPKIFKQDGRVFVEKAVIRKIKFK</sequence>
<evidence type="ECO:0000313" key="1">
    <source>
        <dbReference type="EMBL" id="AOT72528.1"/>
    </source>
</evidence>